<evidence type="ECO:0000313" key="1">
    <source>
        <dbReference type="EnsemblPlants" id="PGSC0003DMT400025332"/>
    </source>
</evidence>
<proteinExistence type="predicted"/>
<dbReference type="Gramene" id="PGSC0003DMT400025332">
    <property type="protein sequence ID" value="PGSC0003DMT400025332"/>
    <property type="gene ID" value="PGSC0003DMG400009778"/>
</dbReference>
<name>M1ALA9_SOLTU</name>
<sequence>MSTSYADMMVTSSLGDSKFAGVLNQDSIFGPQVHASKKRVKGLVRRFNFN</sequence>
<reference evidence="1" key="2">
    <citation type="submission" date="2015-06" db="UniProtKB">
        <authorList>
            <consortium name="EnsemblPlants"/>
        </authorList>
    </citation>
    <scope>IDENTIFICATION</scope>
    <source>
        <strain evidence="1">DM1-3 516 R44</strain>
    </source>
</reference>
<accession>M1ALA9</accession>
<dbReference type="HOGENOM" id="CLU_3128046_0_0_1"/>
<reference evidence="2" key="1">
    <citation type="journal article" date="2011" name="Nature">
        <title>Genome sequence and analysis of the tuber crop potato.</title>
        <authorList>
            <consortium name="The Potato Genome Sequencing Consortium"/>
        </authorList>
    </citation>
    <scope>NUCLEOTIDE SEQUENCE [LARGE SCALE GENOMIC DNA]</scope>
    <source>
        <strain evidence="2">cv. DM1-3 516 R44</strain>
    </source>
</reference>
<dbReference type="InParanoid" id="M1ALA9"/>
<organism evidence="1 2">
    <name type="scientific">Solanum tuberosum</name>
    <name type="common">Potato</name>
    <dbReference type="NCBI Taxonomy" id="4113"/>
    <lineage>
        <taxon>Eukaryota</taxon>
        <taxon>Viridiplantae</taxon>
        <taxon>Streptophyta</taxon>
        <taxon>Embryophyta</taxon>
        <taxon>Tracheophyta</taxon>
        <taxon>Spermatophyta</taxon>
        <taxon>Magnoliopsida</taxon>
        <taxon>eudicotyledons</taxon>
        <taxon>Gunneridae</taxon>
        <taxon>Pentapetalae</taxon>
        <taxon>asterids</taxon>
        <taxon>lamiids</taxon>
        <taxon>Solanales</taxon>
        <taxon>Solanaceae</taxon>
        <taxon>Solanoideae</taxon>
        <taxon>Solaneae</taxon>
        <taxon>Solanum</taxon>
    </lineage>
</organism>
<dbReference type="AlphaFoldDB" id="M1ALA9"/>
<keyword evidence="2" id="KW-1185">Reference proteome</keyword>
<dbReference type="Proteomes" id="UP000011115">
    <property type="component" value="Unassembled WGS sequence"/>
</dbReference>
<dbReference type="PaxDb" id="4113-PGSC0003DMT400025332"/>
<protein>
    <submittedName>
        <fullName evidence="1">Uncharacterized protein</fullName>
    </submittedName>
</protein>
<dbReference type="EnsemblPlants" id="PGSC0003DMT400025332">
    <property type="protein sequence ID" value="PGSC0003DMT400025332"/>
    <property type="gene ID" value="PGSC0003DMG400009778"/>
</dbReference>
<evidence type="ECO:0000313" key="2">
    <source>
        <dbReference type="Proteomes" id="UP000011115"/>
    </source>
</evidence>